<evidence type="ECO:0000313" key="9">
    <source>
        <dbReference type="Proteomes" id="UP000001819"/>
    </source>
</evidence>
<feature type="transmembrane region" description="Helical" evidence="7">
    <location>
        <begin position="92"/>
        <end position="112"/>
    </location>
</feature>
<dbReference type="PANTHER" id="PTHR10165:SF197">
    <property type="entry name" value="FI04477P-RELATED"/>
    <property type="match status" value="1"/>
</dbReference>
<evidence type="ECO:0000256" key="5">
    <source>
        <dbReference type="ARBA" id="ARBA00023136"/>
    </source>
</evidence>
<feature type="compositionally biased region" description="Low complexity" evidence="6">
    <location>
        <begin position="9"/>
        <end position="27"/>
    </location>
</feature>
<dbReference type="RefSeq" id="XP_033238504.1">
    <property type="nucleotide sequence ID" value="XM_033382613.1"/>
</dbReference>
<dbReference type="GO" id="GO:0008195">
    <property type="term" value="F:phosphatidate phosphatase activity"/>
    <property type="evidence" value="ECO:0007669"/>
    <property type="project" value="TreeGrafter"/>
</dbReference>
<dbReference type="GO" id="GO:0006644">
    <property type="term" value="P:phospholipid metabolic process"/>
    <property type="evidence" value="ECO:0007669"/>
    <property type="project" value="InterPro"/>
</dbReference>
<dbReference type="InterPro" id="IPR043216">
    <property type="entry name" value="PAP-like"/>
</dbReference>
<dbReference type="InterPro" id="IPR036938">
    <property type="entry name" value="PAP2/HPO_sf"/>
</dbReference>
<dbReference type="InterPro" id="IPR000326">
    <property type="entry name" value="PAP2/HPO"/>
</dbReference>
<feature type="region of interest" description="Disordered" evidence="6">
    <location>
        <begin position="1"/>
        <end position="37"/>
    </location>
</feature>
<organism evidence="9 11">
    <name type="scientific">Drosophila pseudoobscura pseudoobscura</name>
    <name type="common">Fruit fly</name>
    <dbReference type="NCBI Taxonomy" id="46245"/>
    <lineage>
        <taxon>Eukaryota</taxon>
        <taxon>Metazoa</taxon>
        <taxon>Ecdysozoa</taxon>
        <taxon>Arthropoda</taxon>
        <taxon>Hexapoda</taxon>
        <taxon>Insecta</taxon>
        <taxon>Pterygota</taxon>
        <taxon>Neoptera</taxon>
        <taxon>Endopterygota</taxon>
        <taxon>Diptera</taxon>
        <taxon>Brachycera</taxon>
        <taxon>Muscomorpha</taxon>
        <taxon>Ephydroidea</taxon>
        <taxon>Drosophilidae</taxon>
        <taxon>Drosophila</taxon>
        <taxon>Sophophora</taxon>
    </lineage>
</organism>
<dbReference type="KEGG" id="dpo:4812480"/>
<dbReference type="Proteomes" id="UP000001819">
    <property type="component" value="Chromosome X"/>
</dbReference>
<dbReference type="CDD" id="cd03384">
    <property type="entry name" value="PAP2_wunen"/>
    <property type="match status" value="1"/>
</dbReference>
<proteinExistence type="inferred from homology"/>
<comment type="similarity">
    <text evidence="2">Belongs to the PA-phosphatase related phosphoesterase family.</text>
</comment>
<gene>
    <name evidence="10 11" type="primary">LOC4812480</name>
</gene>
<dbReference type="SUPFAM" id="SSF48317">
    <property type="entry name" value="Acid phosphatase/Vanadium-dependent haloperoxidase"/>
    <property type="match status" value="1"/>
</dbReference>
<dbReference type="AlphaFoldDB" id="A0A6I8W774"/>
<dbReference type="Gene3D" id="1.20.144.10">
    <property type="entry name" value="Phosphatidic acid phosphatase type 2/haloperoxidase"/>
    <property type="match status" value="1"/>
</dbReference>
<evidence type="ECO:0000256" key="3">
    <source>
        <dbReference type="ARBA" id="ARBA00022692"/>
    </source>
</evidence>
<dbReference type="RefSeq" id="XP_001352388.3">
    <property type="nucleotide sequence ID" value="XM_001352352.4"/>
</dbReference>
<keyword evidence="4 7" id="KW-1133">Transmembrane helix</keyword>
<dbReference type="GO" id="GO:0005886">
    <property type="term" value="C:plasma membrane"/>
    <property type="evidence" value="ECO:0007669"/>
    <property type="project" value="TreeGrafter"/>
</dbReference>
<accession>Q29F26</accession>
<keyword evidence="5 7" id="KW-0472">Membrane</keyword>
<protein>
    <submittedName>
        <fullName evidence="10 11">Phosphatidate phosphatase</fullName>
    </submittedName>
</protein>
<evidence type="ECO:0000256" key="7">
    <source>
        <dbReference type="SAM" id="Phobius"/>
    </source>
</evidence>
<dbReference type="SMART" id="SM00014">
    <property type="entry name" value="acidPPc"/>
    <property type="match status" value="1"/>
</dbReference>
<dbReference type="Bgee" id="FBgn0071055">
    <property type="expression patterns" value="Expressed in insect adult head and 2 other cell types or tissues"/>
</dbReference>
<evidence type="ECO:0000259" key="8">
    <source>
        <dbReference type="SMART" id="SM00014"/>
    </source>
</evidence>
<keyword evidence="9" id="KW-1185">Reference proteome</keyword>
<sequence length="353" mass="39786">MRNANEDQSVSVSVSATASASASASASPVPEGCQSQRQAEDRQLTRRLLMELLVMVVLVVPICIYEFAVDPVRRGFFCDDESISYPFKDNTITPVMLGLISGLLPLVVLLLVEYVRHMRAGELATTVHLLGWRMSAWYVELFRQTTYFTFGLLLTFDATEVGKYTIGRLRPHFLAVCQPQLTDRTLCSDPANLHRYVENYECAAEGYTVADVRQSRLSFPSGHSSIVFYSMVYVALYLQRKLTWRSSKLSRHFLQFVVIMLAWYTALSRVMDYWHHWSDVLSGSLIGVAGALITARYIARFFDSPYESVPGILSGGLRRQNTSATLQEEVCPTTPPPYSANNSYNEDQYCSKV</sequence>
<evidence type="ECO:0000256" key="2">
    <source>
        <dbReference type="ARBA" id="ARBA00008816"/>
    </source>
</evidence>
<comment type="subcellular location">
    <subcellularLocation>
        <location evidence="1">Membrane</location>
        <topology evidence="1">Multi-pass membrane protein</topology>
    </subcellularLocation>
</comment>
<feature type="domain" description="Phosphatidic acid phosphatase type 2/haloperoxidase" evidence="8">
    <location>
        <begin position="145"/>
        <end position="295"/>
    </location>
</feature>
<dbReference type="GO" id="GO:0007165">
    <property type="term" value="P:signal transduction"/>
    <property type="evidence" value="ECO:0007669"/>
    <property type="project" value="TreeGrafter"/>
</dbReference>
<feature type="transmembrane region" description="Helical" evidence="7">
    <location>
        <begin position="48"/>
        <end position="68"/>
    </location>
</feature>
<keyword evidence="3 7" id="KW-0812">Transmembrane</keyword>
<accession>A0A6I8W774</accession>
<feature type="transmembrane region" description="Helical" evidence="7">
    <location>
        <begin position="249"/>
        <end position="268"/>
    </location>
</feature>
<evidence type="ECO:0000313" key="11">
    <source>
        <dbReference type="RefSeq" id="XP_033238504.1"/>
    </source>
</evidence>
<feature type="region of interest" description="Disordered" evidence="6">
    <location>
        <begin position="329"/>
        <end position="353"/>
    </location>
</feature>
<reference evidence="10 11" key="1">
    <citation type="submission" date="2025-04" db="UniProtKB">
        <authorList>
            <consortium name="RefSeq"/>
        </authorList>
    </citation>
    <scope>IDENTIFICATION</scope>
    <source>
        <strain evidence="10 11">MV-25-SWS-2005</strain>
        <tissue evidence="10 11">Whole body</tissue>
    </source>
</reference>
<evidence type="ECO:0000256" key="6">
    <source>
        <dbReference type="SAM" id="MobiDB-lite"/>
    </source>
</evidence>
<name>A0A6I8W774_DROPS</name>
<evidence type="ECO:0000313" key="10">
    <source>
        <dbReference type="RefSeq" id="XP_001352388.3"/>
    </source>
</evidence>
<dbReference type="GO" id="GO:0046839">
    <property type="term" value="P:phospholipid dephosphorylation"/>
    <property type="evidence" value="ECO:0007669"/>
    <property type="project" value="TreeGrafter"/>
</dbReference>
<feature type="transmembrane region" description="Helical" evidence="7">
    <location>
        <begin position="280"/>
        <end position="299"/>
    </location>
</feature>
<evidence type="ECO:0000256" key="1">
    <source>
        <dbReference type="ARBA" id="ARBA00004141"/>
    </source>
</evidence>
<dbReference type="Pfam" id="PF01569">
    <property type="entry name" value="PAP2"/>
    <property type="match status" value="1"/>
</dbReference>
<feature type="compositionally biased region" description="Polar residues" evidence="6">
    <location>
        <begin position="339"/>
        <end position="353"/>
    </location>
</feature>
<dbReference type="PANTHER" id="PTHR10165">
    <property type="entry name" value="LIPID PHOSPHATE PHOSPHATASE"/>
    <property type="match status" value="1"/>
</dbReference>
<evidence type="ECO:0000256" key="4">
    <source>
        <dbReference type="ARBA" id="ARBA00022989"/>
    </source>
</evidence>
<dbReference type="GeneID" id="4812480"/>